<evidence type="ECO:0000313" key="11">
    <source>
        <dbReference type="Proteomes" id="UP001370490"/>
    </source>
</evidence>
<organism evidence="10 11">
    <name type="scientific">Dillenia turbinata</name>
    <dbReference type="NCBI Taxonomy" id="194707"/>
    <lineage>
        <taxon>Eukaryota</taxon>
        <taxon>Viridiplantae</taxon>
        <taxon>Streptophyta</taxon>
        <taxon>Embryophyta</taxon>
        <taxon>Tracheophyta</taxon>
        <taxon>Spermatophyta</taxon>
        <taxon>Magnoliopsida</taxon>
        <taxon>eudicotyledons</taxon>
        <taxon>Gunneridae</taxon>
        <taxon>Pentapetalae</taxon>
        <taxon>Dilleniales</taxon>
        <taxon>Dilleniaceae</taxon>
        <taxon>Dillenia</taxon>
    </lineage>
</organism>
<keyword evidence="6 8" id="KW-0503">Monooxygenase</keyword>
<comment type="caution">
    <text evidence="10">The sequence shown here is derived from an EMBL/GenBank/DDBJ whole genome shotgun (WGS) entry which is preliminary data.</text>
</comment>
<dbReference type="InterPro" id="IPR001128">
    <property type="entry name" value="Cyt_P450"/>
</dbReference>
<evidence type="ECO:0000256" key="6">
    <source>
        <dbReference type="ARBA" id="ARBA00023033"/>
    </source>
</evidence>
<dbReference type="PANTHER" id="PTHR47947">
    <property type="entry name" value="CYTOCHROME P450 82C3-RELATED"/>
    <property type="match status" value="1"/>
</dbReference>
<keyword evidence="9" id="KW-0472">Membrane</keyword>
<keyword evidence="9" id="KW-0812">Transmembrane</keyword>
<dbReference type="Gene3D" id="1.10.630.10">
    <property type="entry name" value="Cytochrome P450"/>
    <property type="match status" value="1"/>
</dbReference>
<reference evidence="10 11" key="1">
    <citation type="submission" date="2023-12" db="EMBL/GenBank/DDBJ databases">
        <title>A high-quality genome assembly for Dillenia turbinata (Dilleniales).</title>
        <authorList>
            <person name="Chanderbali A."/>
        </authorList>
    </citation>
    <scope>NUCLEOTIDE SEQUENCE [LARGE SCALE GENOMIC DNA]</scope>
    <source>
        <strain evidence="10">LSX21</strain>
        <tissue evidence="10">Leaf</tissue>
    </source>
</reference>
<keyword evidence="2 7" id="KW-0349">Heme</keyword>
<dbReference type="InterPro" id="IPR036396">
    <property type="entry name" value="Cyt_P450_sf"/>
</dbReference>
<name>A0AAN8W1A9_9MAGN</name>
<dbReference type="PRINTS" id="PR00463">
    <property type="entry name" value="EP450I"/>
</dbReference>
<evidence type="ECO:0000256" key="1">
    <source>
        <dbReference type="ARBA" id="ARBA00010617"/>
    </source>
</evidence>
<dbReference type="PANTHER" id="PTHR47947:SF20">
    <property type="entry name" value="CYTOCHROME P450 FAMILY PROTEIN"/>
    <property type="match status" value="1"/>
</dbReference>
<evidence type="ECO:0000313" key="10">
    <source>
        <dbReference type="EMBL" id="KAK6939667.1"/>
    </source>
</evidence>
<keyword evidence="11" id="KW-1185">Reference proteome</keyword>
<comment type="similarity">
    <text evidence="1 8">Belongs to the cytochrome P450 family.</text>
</comment>
<evidence type="ECO:0000256" key="8">
    <source>
        <dbReference type="RuleBase" id="RU000461"/>
    </source>
</evidence>
<evidence type="ECO:0000256" key="9">
    <source>
        <dbReference type="SAM" id="Phobius"/>
    </source>
</evidence>
<keyword evidence="4 8" id="KW-0560">Oxidoreductase</keyword>
<gene>
    <name evidence="10" type="ORF">RJ641_029198</name>
</gene>
<dbReference type="InterPro" id="IPR017972">
    <property type="entry name" value="Cyt_P450_CS"/>
</dbReference>
<comment type="cofactor">
    <cofactor evidence="7">
        <name>heme</name>
        <dbReference type="ChEBI" id="CHEBI:30413"/>
    </cofactor>
</comment>
<feature type="binding site" description="axial binding residue" evidence="7">
    <location>
        <position position="449"/>
    </location>
    <ligand>
        <name>heme</name>
        <dbReference type="ChEBI" id="CHEBI:30413"/>
    </ligand>
    <ligandPart>
        <name>Fe</name>
        <dbReference type="ChEBI" id="CHEBI:18248"/>
    </ligandPart>
</feature>
<dbReference type="SUPFAM" id="SSF48264">
    <property type="entry name" value="Cytochrome P450"/>
    <property type="match status" value="1"/>
</dbReference>
<dbReference type="Proteomes" id="UP001370490">
    <property type="component" value="Unassembled WGS sequence"/>
</dbReference>
<dbReference type="AlphaFoldDB" id="A0AAN8W1A9"/>
<evidence type="ECO:0000256" key="3">
    <source>
        <dbReference type="ARBA" id="ARBA00022723"/>
    </source>
</evidence>
<feature type="transmembrane region" description="Helical" evidence="9">
    <location>
        <begin position="12"/>
        <end position="30"/>
    </location>
</feature>
<dbReference type="GO" id="GO:0016705">
    <property type="term" value="F:oxidoreductase activity, acting on paired donors, with incorporation or reduction of molecular oxygen"/>
    <property type="evidence" value="ECO:0007669"/>
    <property type="project" value="InterPro"/>
</dbReference>
<dbReference type="CDD" id="cd20653">
    <property type="entry name" value="CYP81"/>
    <property type="match status" value="1"/>
</dbReference>
<dbReference type="PRINTS" id="PR00385">
    <property type="entry name" value="P450"/>
</dbReference>
<sequence length="511" mass="58191">TEQKARMDGVYYSLSICVALIGFLLIKFLTKQKSPKKLPPSPPSIPIIGHLYLLKAPIYNSFRSLSNKYGQVLLLKLGTRRVLLVTSASAVEECFTTNDIIFASRPTRLRAKHLMYDHTTVDTAPYGDLWRNLRRFLTLEIFSSARLATTSVFRQEEVRLWASGLVKQCQIKEPAKVELKSKFSELTFNIVTMMILGRRYYGEHVRESDTAEAAHVRAFMEETFKICGMRDVGDNFPFLWRIDFRGKKILNFAEKKDKVFQKWIDDFRASTTPEANGDSSKRTLIQVLLSLQQCEPEFYTDKIIKGIILVLVLGGADTTATTMEWAMCLLLNHPEALKKARAEIDDKIGQSRLIAEEDLPKLTYLKNIINETLRLYPPAPILLPRCSSDECMVGGFDVPRNTTLMVNAWAIQRDPKVWKDPESFIPERFEGEAEFGYWLIPFGGGRRGCPGAVFGGRVVALALGVLIQLFEWERVADEEVDMTERFAFTMEKADSLEAICRPREAINLLFK</sequence>
<dbReference type="InterPro" id="IPR050651">
    <property type="entry name" value="Plant_Cytochrome_P450_Monoox"/>
</dbReference>
<proteinExistence type="inferred from homology"/>
<evidence type="ECO:0000256" key="4">
    <source>
        <dbReference type="ARBA" id="ARBA00023002"/>
    </source>
</evidence>
<evidence type="ECO:0000256" key="7">
    <source>
        <dbReference type="PIRSR" id="PIRSR602401-1"/>
    </source>
</evidence>
<evidence type="ECO:0000256" key="5">
    <source>
        <dbReference type="ARBA" id="ARBA00023004"/>
    </source>
</evidence>
<dbReference type="GO" id="GO:0020037">
    <property type="term" value="F:heme binding"/>
    <property type="evidence" value="ECO:0007669"/>
    <property type="project" value="InterPro"/>
</dbReference>
<protein>
    <submittedName>
        <fullName evidence="10">Cytochrome P450</fullName>
    </submittedName>
</protein>
<dbReference type="EMBL" id="JBAMMX010000005">
    <property type="protein sequence ID" value="KAK6939667.1"/>
    <property type="molecule type" value="Genomic_DNA"/>
</dbReference>
<dbReference type="Pfam" id="PF00067">
    <property type="entry name" value="p450"/>
    <property type="match status" value="1"/>
</dbReference>
<dbReference type="GO" id="GO:0004497">
    <property type="term" value="F:monooxygenase activity"/>
    <property type="evidence" value="ECO:0007669"/>
    <property type="project" value="UniProtKB-KW"/>
</dbReference>
<dbReference type="InterPro" id="IPR002401">
    <property type="entry name" value="Cyt_P450_E_grp-I"/>
</dbReference>
<keyword evidence="5 7" id="KW-0408">Iron</keyword>
<dbReference type="FunFam" id="1.10.630.10:FF:000081">
    <property type="entry name" value="Cytochrome P450 CYP81N5"/>
    <property type="match status" value="1"/>
</dbReference>
<accession>A0AAN8W1A9</accession>
<dbReference type="PROSITE" id="PS00086">
    <property type="entry name" value="CYTOCHROME_P450"/>
    <property type="match status" value="1"/>
</dbReference>
<keyword evidence="9" id="KW-1133">Transmembrane helix</keyword>
<feature type="non-terminal residue" evidence="10">
    <location>
        <position position="1"/>
    </location>
</feature>
<evidence type="ECO:0000256" key="2">
    <source>
        <dbReference type="ARBA" id="ARBA00022617"/>
    </source>
</evidence>
<dbReference type="GO" id="GO:0005506">
    <property type="term" value="F:iron ion binding"/>
    <property type="evidence" value="ECO:0007669"/>
    <property type="project" value="InterPro"/>
</dbReference>
<keyword evidence="3 7" id="KW-0479">Metal-binding</keyword>